<comment type="caution">
    <text evidence="2">The sequence shown here is derived from an EMBL/GenBank/DDBJ whole genome shotgun (WGS) entry which is preliminary data.</text>
</comment>
<evidence type="ECO:0000313" key="2">
    <source>
        <dbReference type="EMBL" id="MBO2461135.1"/>
    </source>
</evidence>
<keyword evidence="3" id="KW-1185">Reference proteome</keyword>
<dbReference type="RefSeq" id="WP_208244496.1">
    <property type="nucleotide sequence ID" value="NZ_JAGEPF010000016.1"/>
</dbReference>
<dbReference type="Proteomes" id="UP000680206">
    <property type="component" value="Unassembled WGS sequence"/>
</dbReference>
<dbReference type="EMBL" id="JAGEPF010000016">
    <property type="protein sequence ID" value="MBO2461135.1"/>
    <property type="molecule type" value="Genomic_DNA"/>
</dbReference>
<name>A0ABS3RWK7_9ACTN</name>
<accession>A0ABS3RWK7</accession>
<keyword evidence="1" id="KW-1133">Transmembrane helix</keyword>
<proteinExistence type="predicted"/>
<evidence type="ECO:0000313" key="3">
    <source>
        <dbReference type="Proteomes" id="UP000680206"/>
    </source>
</evidence>
<reference evidence="2 3" key="1">
    <citation type="submission" date="2021-03" db="EMBL/GenBank/DDBJ databases">
        <title>Actinomadura violae sp. nov., isolated from lichen in Thailand.</title>
        <authorList>
            <person name="Kanchanasin P."/>
            <person name="Saeng-In P."/>
            <person name="Phongsopitanun W."/>
            <person name="Yuki M."/>
            <person name="Kudo T."/>
            <person name="Ohkuma M."/>
            <person name="Tanasupawat S."/>
        </authorList>
    </citation>
    <scope>NUCLEOTIDE SEQUENCE [LARGE SCALE GENOMIC DNA]</scope>
    <source>
        <strain evidence="2 3">LCR2-06</strain>
    </source>
</reference>
<organism evidence="2 3">
    <name type="scientific">Actinomadura violacea</name>
    <dbReference type="NCBI Taxonomy" id="2819934"/>
    <lineage>
        <taxon>Bacteria</taxon>
        <taxon>Bacillati</taxon>
        <taxon>Actinomycetota</taxon>
        <taxon>Actinomycetes</taxon>
        <taxon>Streptosporangiales</taxon>
        <taxon>Thermomonosporaceae</taxon>
        <taxon>Actinomadura</taxon>
    </lineage>
</organism>
<gene>
    <name evidence="2" type="ORF">J4709_26480</name>
</gene>
<keyword evidence="1" id="KW-0472">Membrane</keyword>
<protein>
    <submittedName>
        <fullName evidence="2">Uncharacterized protein</fullName>
    </submittedName>
</protein>
<keyword evidence="1" id="KW-0812">Transmembrane</keyword>
<evidence type="ECO:0000256" key="1">
    <source>
        <dbReference type="SAM" id="Phobius"/>
    </source>
</evidence>
<sequence length="98" mass="10815">MNDLFVITGTELAAWSVLVAFMAATLTIVVWLALRLRDSACRRCRTAGGVDIEDMPGHPERINVLPDPVEERTFGVIGDRLLRDAGIAQALDELGWHE</sequence>
<feature type="transmembrane region" description="Helical" evidence="1">
    <location>
        <begin position="12"/>
        <end position="34"/>
    </location>
</feature>